<keyword evidence="6" id="KW-0539">Nucleus</keyword>
<dbReference type="PANTHER" id="PTHR46373">
    <property type="entry name" value="PROTEIN RKD4"/>
    <property type="match status" value="1"/>
</dbReference>
<dbReference type="EMBL" id="JBBWWR010000015">
    <property type="protein sequence ID" value="KAK8950172.1"/>
    <property type="molecule type" value="Genomic_DNA"/>
</dbReference>
<evidence type="ECO:0000256" key="1">
    <source>
        <dbReference type="ARBA" id="ARBA00004049"/>
    </source>
</evidence>
<keyword evidence="9" id="KW-1185">Reference proteome</keyword>
<evidence type="ECO:0000256" key="3">
    <source>
        <dbReference type="ARBA" id="ARBA00023054"/>
    </source>
</evidence>
<evidence type="ECO:0000256" key="5">
    <source>
        <dbReference type="ARBA" id="ARBA00023163"/>
    </source>
</evidence>
<evidence type="ECO:0000256" key="4">
    <source>
        <dbReference type="ARBA" id="ARBA00023125"/>
    </source>
</evidence>
<comment type="caution">
    <text evidence="8">The sequence shown here is derived from an EMBL/GenBank/DDBJ whole genome shotgun (WGS) entry which is preliminary data.</text>
</comment>
<evidence type="ECO:0000256" key="6">
    <source>
        <dbReference type="ARBA" id="ARBA00023242"/>
    </source>
</evidence>
<keyword evidence="5" id="KW-0804">Transcription</keyword>
<dbReference type="Proteomes" id="UP001412067">
    <property type="component" value="Unassembled WGS sequence"/>
</dbReference>
<reference evidence="8 9" key="1">
    <citation type="journal article" date="2022" name="Nat. Plants">
        <title>Genomes of leafy and leafless Platanthera orchids illuminate the evolution of mycoheterotrophy.</title>
        <authorList>
            <person name="Li M.H."/>
            <person name="Liu K.W."/>
            <person name="Li Z."/>
            <person name="Lu H.C."/>
            <person name="Ye Q.L."/>
            <person name="Zhang D."/>
            <person name="Wang J.Y."/>
            <person name="Li Y.F."/>
            <person name="Zhong Z.M."/>
            <person name="Liu X."/>
            <person name="Yu X."/>
            <person name="Liu D.K."/>
            <person name="Tu X.D."/>
            <person name="Liu B."/>
            <person name="Hao Y."/>
            <person name="Liao X.Y."/>
            <person name="Jiang Y.T."/>
            <person name="Sun W.H."/>
            <person name="Chen J."/>
            <person name="Chen Y.Q."/>
            <person name="Ai Y."/>
            <person name="Zhai J.W."/>
            <person name="Wu S.S."/>
            <person name="Zhou Z."/>
            <person name="Hsiao Y.Y."/>
            <person name="Wu W.L."/>
            <person name="Chen Y.Y."/>
            <person name="Lin Y.F."/>
            <person name="Hsu J.L."/>
            <person name="Li C.Y."/>
            <person name="Wang Z.W."/>
            <person name="Zhao X."/>
            <person name="Zhong W.Y."/>
            <person name="Ma X.K."/>
            <person name="Ma L."/>
            <person name="Huang J."/>
            <person name="Chen G.Z."/>
            <person name="Huang M.Z."/>
            <person name="Huang L."/>
            <person name="Peng D.H."/>
            <person name="Luo Y.B."/>
            <person name="Zou S.Q."/>
            <person name="Chen S.P."/>
            <person name="Lan S."/>
            <person name="Tsai W.C."/>
            <person name="Van de Peer Y."/>
            <person name="Liu Z.J."/>
        </authorList>
    </citation>
    <scope>NUCLEOTIDE SEQUENCE [LARGE SCALE GENOMIC DNA]</scope>
    <source>
        <strain evidence="8">Lor288</strain>
    </source>
</reference>
<accession>A0ABR2LVB3</accession>
<feature type="domain" description="RWP-RK" evidence="7">
    <location>
        <begin position="59"/>
        <end position="133"/>
    </location>
</feature>
<keyword evidence="2" id="KW-0805">Transcription regulation</keyword>
<proteinExistence type="predicted"/>
<dbReference type="PANTHER" id="PTHR46373:SF5">
    <property type="entry name" value="RWP-RK DOMAIN PROTEIN"/>
    <property type="match status" value="1"/>
</dbReference>
<evidence type="ECO:0000256" key="2">
    <source>
        <dbReference type="ARBA" id="ARBA00023015"/>
    </source>
</evidence>
<protein>
    <submittedName>
        <fullName evidence="8">Protein RKD3</fullName>
    </submittedName>
</protein>
<evidence type="ECO:0000259" key="7">
    <source>
        <dbReference type="PROSITE" id="PS51519"/>
    </source>
</evidence>
<dbReference type="PROSITE" id="PS51519">
    <property type="entry name" value="RWP_RK"/>
    <property type="match status" value="1"/>
</dbReference>
<evidence type="ECO:0000313" key="9">
    <source>
        <dbReference type="Proteomes" id="UP001412067"/>
    </source>
</evidence>
<name>A0ABR2LVB3_9ASPA</name>
<gene>
    <name evidence="8" type="primary">RKD3</name>
    <name evidence="8" type="ORF">KSP40_PGU010652</name>
</gene>
<evidence type="ECO:0000313" key="8">
    <source>
        <dbReference type="EMBL" id="KAK8950172.1"/>
    </source>
</evidence>
<dbReference type="Pfam" id="PF02042">
    <property type="entry name" value="RWP-RK"/>
    <property type="match status" value="1"/>
</dbReference>
<keyword evidence="4" id="KW-0238">DNA-binding</keyword>
<dbReference type="InterPro" id="IPR044607">
    <property type="entry name" value="RKD-like"/>
</dbReference>
<dbReference type="InterPro" id="IPR003035">
    <property type="entry name" value="RWP-RK_dom"/>
</dbReference>
<sequence>MIFNKEEQAARSSASAIALARRLREIHSVGDGTEEAEDCSTGVGVFRSQHHRLGEIAMRVSAVQLRERTGKLHIKDLSDYFHLPISKAAKELRICSTALKKICRKHGIPRWPHRKIKSIDGRISNLLRDFCGR</sequence>
<keyword evidence="3" id="KW-0175">Coiled coil</keyword>
<organism evidence="8 9">
    <name type="scientific">Platanthera guangdongensis</name>
    <dbReference type="NCBI Taxonomy" id="2320717"/>
    <lineage>
        <taxon>Eukaryota</taxon>
        <taxon>Viridiplantae</taxon>
        <taxon>Streptophyta</taxon>
        <taxon>Embryophyta</taxon>
        <taxon>Tracheophyta</taxon>
        <taxon>Spermatophyta</taxon>
        <taxon>Magnoliopsida</taxon>
        <taxon>Liliopsida</taxon>
        <taxon>Asparagales</taxon>
        <taxon>Orchidaceae</taxon>
        <taxon>Orchidoideae</taxon>
        <taxon>Orchideae</taxon>
        <taxon>Orchidinae</taxon>
        <taxon>Platanthera</taxon>
    </lineage>
</organism>
<comment type="function">
    <text evidence="1">Putative transcription factor.</text>
</comment>